<evidence type="ECO:0000313" key="2">
    <source>
        <dbReference type="Proteomes" id="UP001056120"/>
    </source>
</evidence>
<accession>A0ACB9K720</accession>
<organism evidence="1 2">
    <name type="scientific">Smallanthus sonchifolius</name>
    <dbReference type="NCBI Taxonomy" id="185202"/>
    <lineage>
        <taxon>Eukaryota</taxon>
        <taxon>Viridiplantae</taxon>
        <taxon>Streptophyta</taxon>
        <taxon>Embryophyta</taxon>
        <taxon>Tracheophyta</taxon>
        <taxon>Spermatophyta</taxon>
        <taxon>Magnoliopsida</taxon>
        <taxon>eudicotyledons</taxon>
        <taxon>Gunneridae</taxon>
        <taxon>Pentapetalae</taxon>
        <taxon>asterids</taxon>
        <taxon>campanulids</taxon>
        <taxon>Asterales</taxon>
        <taxon>Asteraceae</taxon>
        <taxon>Asteroideae</taxon>
        <taxon>Heliantheae alliance</taxon>
        <taxon>Millerieae</taxon>
        <taxon>Smallanthus</taxon>
    </lineage>
</organism>
<protein>
    <submittedName>
        <fullName evidence="1">Uncharacterized protein</fullName>
    </submittedName>
</protein>
<reference evidence="2" key="1">
    <citation type="journal article" date="2022" name="Mol. Ecol. Resour.">
        <title>The genomes of chicory, endive, great burdock and yacon provide insights into Asteraceae palaeo-polyploidization history and plant inulin production.</title>
        <authorList>
            <person name="Fan W."/>
            <person name="Wang S."/>
            <person name="Wang H."/>
            <person name="Wang A."/>
            <person name="Jiang F."/>
            <person name="Liu H."/>
            <person name="Zhao H."/>
            <person name="Xu D."/>
            <person name="Zhang Y."/>
        </authorList>
    </citation>
    <scope>NUCLEOTIDE SEQUENCE [LARGE SCALE GENOMIC DNA]</scope>
    <source>
        <strain evidence="2">cv. Yunnan</strain>
    </source>
</reference>
<reference evidence="1 2" key="2">
    <citation type="journal article" date="2022" name="Mol. Ecol. Resour.">
        <title>The genomes of chicory, endive, great burdock and yacon provide insights into Asteraceae paleo-polyploidization history and plant inulin production.</title>
        <authorList>
            <person name="Fan W."/>
            <person name="Wang S."/>
            <person name="Wang H."/>
            <person name="Wang A."/>
            <person name="Jiang F."/>
            <person name="Liu H."/>
            <person name="Zhao H."/>
            <person name="Xu D."/>
            <person name="Zhang Y."/>
        </authorList>
    </citation>
    <scope>NUCLEOTIDE SEQUENCE [LARGE SCALE GENOMIC DNA]</scope>
    <source>
        <strain evidence="2">cv. Yunnan</strain>
        <tissue evidence="1">Leaves</tissue>
    </source>
</reference>
<name>A0ACB9K720_9ASTR</name>
<gene>
    <name evidence="1" type="ORF">L1987_02079</name>
</gene>
<dbReference type="EMBL" id="CM042018">
    <property type="protein sequence ID" value="KAI3827990.1"/>
    <property type="molecule type" value="Genomic_DNA"/>
</dbReference>
<keyword evidence="2" id="KW-1185">Reference proteome</keyword>
<evidence type="ECO:0000313" key="1">
    <source>
        <dbReference type="EMBL" id="KAI3827990.1"/>
    </source>
</evidence>
<dbReference type="Proteomes" id="UP001056120">
    <property type="component" value="Linkage Group LG01"/>
</dbReference>
<sequence length="310" mass="34424">MVMSSGLIQQSSKRVMTFAELQNTLGGSGKDFGSMNMDELLNSDLGVANNLNLQKQGSLTLPRILSQKTVDEVWKELVKEPNLQPQEKQPALGEMTLEEFLRKAGVVPEKGQTFGVNNHPDQIKGFHQQAKQQKILPKQAAFNFTSSMNLMKKAQMGSHVNGVSIYGKIGNQVNLVNEPQFGSVVNGVSIIGKSDHPTKSNLDTSPSPPSYAYGEDGFCGRNIGGSLEKGVERRRKRMIKNRESAARSRARKQAYTLELEAEVAKLKKLNQELQKKQEEIMESHNFQVPVKMKLGGNRKSCLRRTVTGPW</sequence>
<comment type="caution">
    <text evidence="1">The sequence shown here is derived from an EMBL/GenBank/DDBJ whole genome shotgun (WGS) entry which is preliminary data.</text>
</comment>
<proteinExistence type="predicted"/>